<gene>
    <name evidence="12" type="primary">IAA20</name>
    <name evidence="12" type="ORF">QJS10_CPA05g00066</name>
</gene>
<evidence type="ECO:0000256" key="3">
    <source>
        <dbReference type="ARBA" id="ARBA00006728"/>
    </source>
</evidence>
<dbReference type="InterPro" id="IPR033389">
    <property type="entry name" value="AUX/IAA_dom"/>
</dbReference>
<keyword evidence="8 10" id="KW-0539">Nucleus</keyword>
<name>A0AAV9EUF9_ACOCL</name>
<sequence length="84" mass="9872">MDGIQIGRKVDLSVHDDYEGLVRTLQRMFRATILRTDHAQASSNKDYVLTYEDKEGDWMMVGDVPWEMFFTTVKRLKITRADRC</sequence>
<dbReference type="GO" id="GO:0006355">
    <property type="term" value="P:regulation of DNA-templated transcription"/>
    <property type="evidence" value="ECO:0007669"/>
    <property type="project" value="InterPro"/>
</dbReference>
<keyword evidence="5 10" id="KW-0678">Repressor</keyword>
<reference evidence="12" key="2">
    <citation type="submission" date="2023-06" db="EMBL/GenBank/DDBJ databases">
        <authorList>
            <person name="Ma L."/>
            <person name="Liu K.-W."/>
            <person name="Li Z."/>
            <person name="Hsiao Y.-Y."/>
            <person name="Qi Y."/>
            <person name="Fu T."/>
            <person name="Tang G."/>
            <person name="Zhang D."/>
            <person name="Sun W.-H."/>
            <person name="Liu D.-K."/>
            <person name="Li Y."/>
            <person name="Chen G.-Z."/>
            <person name="Liu X.-D."/>
            <person name="Liao X.-Y."/>
            <person name="Jiang Y.-T."/>
            <person name="Yu X."/>
            <person name="Hao Y."/>
            <person name="Huang J."/>
            <person name="Zhao X.-W."/>
            <person name="Ke S."/>
            <person name="Chen Y.-Y."/>
            <person name="Wu W.-L."/>
            <person name="Hsu J.-L."/>
            <person name="Lin Y.-F."/>
            <person name="Huang M.-D."/>
            <person name="Li C.-Y."/>
            <person name="Huang L."/>
            <person name="Wang Z.-W."/>
            <person name="Zhao X."/>
            <person name="Zhong W.-Y."/>
            <person name="Peng D.-H."/>
            <person name="Ahmad S."/>
            <person name="Lan S."/>
            <person name="Zhang J.-S."/>
            <person name="Tsai W.-C."/>
            <person name="Van De Peer Y."/>
            <person name="Liu Z.-J."/>
        </authorList>
    </citation>
    <scope>NUCLEOTIDE SEQUENCE</scope>
    <source>
        <strain evidence="12">CP</strain>
        <tissue evidence="12">Leaves</tissue>
    </source>
</reference>
<keyword evidence="9 10" id="KW-0927">Auxin signaling pathway</keyword>
<proteinExistence type="inferred from homology"/>
<comment type="similarity">
    <text evidence="3 10">Belongs to the Aux/IAA family.</text>
</comment>
<evidence type="ECO:0000313" key="12">
    <source>
        <dbReference type="EMBL" id="KAK1317368.1"/>
    </source>
</evidence>
<evidence type="ECO:0000256" key="7">
    <source>
        <dbReference type="ARBA" id="ARBA00023163"/>
    </source>
</evidence>
<evidence type="ECO:0000259" key="11">
    <source>
        <dbReference type="PROSITE" id="PS51745"/>
    </source>
</evidence>
<dbReference type="AlphaFoldDB" id="A0AAV9EUF9"/>
<evidence type="ECO:0000256" key="2">
    <source>
        <dbReference type="ARBA" id="ARBA00004123"/>
    </source>
</evidence>
<comment type="caution">
    <text evidence="12">The sequence shown here is derived from an EMBL/GenBank/DDBJ whole genome shotgun (WGS) entry which is preliminary data.</text>
</comment>
<evidence type="ECO:0000256" key="8">
    <source>
        <dbReference type="ARBA" id="ARBA00023242"/>
    </source>
</evidence>
<dbReference type="InterPro" id="IPR003311">
    <property type="entry name" value="AUX_IAA"/>
</dbReference>
<dbReference type="Pfam" id="PF02309">
    <property type="entry name" value="AUX_IAA"/>
    <property type="match status" value="1"/>
</dbReference>
<comment type="subcellular location">
    <subcellularLocation>
        <location evidence="2 10">Nucleus</location>
    </subcellularLocation>
</comment>
<dbReference type="GO" id="GO:0009734">
    <property type="term" value="P:auxin-activated signaling pathway"/>
    <property type="evidence" value="ECO:0007669"/>
    <property type="project" value="UniProtKB-UniRule"/>
</dbReference>
<evidence type="ECO:0000256" key="5">
    <source>
        <dbReference type="ARBA" id="ARBA00022491"/>
    </source>
</evidence>
<protein>
    <recommendedName>
        <fullName evidence="10">Auxin-responsive protein</fullName>
    </recommendedName>
</protein>
<keyword evidence="13" id="KW-1185">Reference proteome</keyword>
<evidence type="ECO:0000256" key="6">
    <source>
        <dbReference type="ARBA" id="ARBA00023015"/>
    </source>
</evidence>
<feature type="domain" description="PB1" evidence="11">
    <location>
        <begin position="1"/>
        <end position="83"/>
    </location>
</feature>
<dbReference type="SUPFAM" id="SSF54277">
    <property type="entry name" value="CAD &amp; PB1 domains"/>
    <property type="match status" value="1"/>
</dbReference>
<keyword evidence="7 10" id="KW-0804">Transcription</keyword>
<dbReference type="InterPro" id="IPR053793">
    <property type="entry name" value="PB1-like"/>
</dbReference>
<comment type="subunit">
    <text evidence="4 10">Homodimers and heterodimers.</text>
</comment>
<accession>A0AAV9EUF9</accession>
<dbReference type="GO" id="GO:0005634">
    <property type="term" value="C:nucleus"/>
    <property type="evidence" value="ECO:0007669"/>
    <property type="project" value="UniProtKB-SubCell"/>
</dbReference>
<organism evidence="12 13">
    <name type="scientific">Acorus calamus</name>
    <name type="common">Sweet flag</name>
    <dbReference type="NCBI Taxonomy" id="4465"/>
    <lineage>
        <taxon>Eukaryota</taxon>
        <taxon>Viridiplantae</taxon>
        <taxon>Streptophyta</taxon>
        <taxon>Embryophyta</taxon>
        <taxon>Tracheophyta</taxon>
        <taxon>Spermatophyta</taxon>
        <taxon>Magnoliopsida</taxon>
        <taxon>Liliopsida</taxon>
        <taxon>Acoraceae</taxon>
        <taxon>Acorus</taxon>
    </lineage>
</organism>
<evidence type="ECO:0000256" key="1">
    <source>
        <dbReference type="ARBA" id="ARBA00002159"/>
    </source>
</evidence>
<dbReference type="PANTHER" id="PTHR31734:SF94">
    <property type="entry name" value="AUXIN-RESPONSIVE PROTEIN IAA30"/>
    <property type="match status" value="1"/>
</dbReference>
<evidence type="ECO:0000313" key="13">
    <source>
        <dbReference type="Proteomes" id="UP001180020"/>
    </source>
</evidence>
<comment type="function">
    <text evidence="1 10">Aux/IAA proteins are short-lived transcriptional factors that function as repressors of early auxin response genes at low auxin concentrations.</text>
</comment>
<dbReference type="Gene3D" id="3.10.20.90">
    <property type="entry name" value="Phosphatidylinositol 3-kinase Catalytic Subunit, Chain A, domain 1"/>
    <property type="match status" value="1"/>
</dbReference>
<reference evidence="12" key="1">
    <citation type="journal article" date="2023" name="Nat. Commun.">
        <title>Diploid and tetraploid genomes of Acorus and the evolution of monocots.</title>
        <authorList>
            <person name="Ma L."/>
            <person name="Liu K.W."/>
            <person name="Li Z."/>
            <person name="Hsiao Y.Y."/>
            <person name="Qi Y."/>
            <person name="Fu T."/>
            <person name="Tang G.D."/>
            <person name="Zhang D."/>
            <person name="Sun W.H."/>
            <person name="Liu D.K."/>
            <person name="Li Y."/>
            <person name="Chen G.Z."/>
            <person name="Liu X.D."/>
            <person name="Liao X.Y."/>
            <person name="Jiang Y.T."/>
            <person name="Yu X."/>
            <person name="Hao Y."/>
            <person name="Huang J."/>
            <person name="Zhao X.W."/>
            <person name="Ke S."/>
            <person name="Chen Y.Y."/>
            <person name="Wu W.L."/>
            <person name="Hsu J.L."/>
            <person name="Lin Y.F."/>
            <person name="Huang M.D."/>
            <person name="Li C.Y."/>
            <person name="Huang L."/>
            <person name="Wang Z.W."/>
            <person name="Zhao X."/>
            <person name="Zhong W.Y."/>
            <person name="Peng D.H."/>
            <person name="Ahmad S."/>
            <person name="Lan S."/>
            <person name="Zhang J.S."/>
            <person name="Tsai W.C."/>
            <person name="Van de Peer Y."/>
            <person name="Liu Z.J."/>
        </authorList>
    </citation>
    <scope>NUCLEOTIDE SEQUENCE</scope>
    <source>
        <strain evidence="12">CP</strain>
    </source>
</reference>
<keyword evidence="6 10" id="KW-0805">Transcription regulation</keyword>
<dbReference type="Proteomes" id="UP001180020">
    <property type="component" value="Unassembled WGS sequence"/>
</dbReference>
<evidence type="ECO:0000256" key="10">
    <source>
        <dbReference type="RuleBase" id="RU004549"/>
    </source>
</evidence>
<evidence type="ECO:0000256" key="4">
    <source>
        <dbReference type="ARBA" id="ARBA00011726"/>
    </source>
</evidence>
<dbReference type="PANTHER" id="PTHR31734">
    <property type="entry name" value="AUXIN-RESPONSIVE PROTEIN IAA17"/>
    <property type="match status" value="1"/>
</dbReference>
<evidence type="ECO:0000256" key="9">
    <source>
        <dbReference type="ARBA" id="ARBA00023294"/>
    </source>
</evidence>
<dbReference type="PROSITE" id="PS51745">
    <property type="entry name" value="PB1"/>
    <property type="match status" value="1"/>
</dbReference>
<dbReference type="EMBL" id="JAUJYO010000005">
    <property type="protein sequence ID" value="KAK1317368.1"/>
    <property type="molecule type" value="Genomic_DNA"/>
</dbReference>